<protein>
    <submittedName>
        <fullName evidence="2">Uncharacterized protein</fullName>
    </submittedName>
</protein>
<gene>
    <name evidence="2" type="ORF">BDY21DRAFT_142638</name>
</gene>
<reference evidence="2" key="1">
    <citation type="journal article" date="2020" name="Stud. Mycol.">
        <title>101 Dothideomycetes genomes: a test case for predicting lifestyles and emergence of pathogens.</title>
        <authorList>
            <person name="Haridas S."/>
            <person name="Albert R."/>
            <person name="Binder M."/>
            <person name="Bloem J."/>
            <person name="Labutti K."/>
            <person name="Salamov A."/>
            <person name="Andreopoulos B."/>
            <person name="Baker S."/>
            <person name="Barry K."/>
            <person name="Bills G."/>
            <person name="Bluhm B."/>
            <person name="Cannon C."/>
            <person name="Castanera R."/>
            <person name="Culley D."/>
            <person name="Daum C."/>
            <person name="Ezra D."/>
            <person name="Gonzalez J."/>
            <person name="Henrissat B."/>
            <person name="Kuo A."/>
            <person name="Liang C."/>
            <person name="Lipzen A."/>
            <person name="Lutzoni F."/>
            <person name="Magnuson J."/>
            <person name="Mondo S."/>
            <person name="Nolan M."/>
            <person name="Ohm R."/>
            <person name="Pangilinan J."/>
            <person name="Park H.-J."/>
            <person name="Ramirez L."/>
            <person name="Alfaro M."/>
            <person name="Sun H."/>
            <person name="Tritt A."/>
            <person name="Yoshinaga Y."/>
            <person name="Zwiers L.-H."/>
            <person name="Turgeon B."/>
            <person name="Goodwin S."/>
            <person name="Spatafora J."/>
            <person name="Crous P."/>
            <person name="Grigoriev I."/>
        </authorList>
    </citation>
    <scope>NUCLEOTIDE SEQUENCE</scope>
    <source>
        <strain evidence="2">ATCC 16933</strain>
    </source>
</reference>
<dbReference type="AlphaFoldDB" id="A0A6A6NN62"/>
<evidence type="ECO:0000313" key="2">
    <source>
        <dbReference type="EMBL" id="KAF2453190.1"/>
    </source>
</evidence>
<evidence type="ECO:0000256" key="1">
    <source>
        <dbReference type="SAM" id="MobiDB-lite"/>
    </source>
</evidence>
<keyword evidence="3" id="KW-1185">Reference proteome</keyword>
<accession>A0A6A6NN62</accession>
<evidence type="ECO:0000313" key="3">
    <source>
        <dbReference type="Proteomes" id="UP000799766"/>
    </source>
</evidence>
<proteinExistence type="predicted"/>
<sequence>MTTPPAAPCPASPKHPISLSNTALTSSTPSSTSCTTNAKTCKAVTRVPACGWPTVCLSRSNKYLLFLLGRFCAPSESCAPCFMLPLSATAVPAQEDLTSSNHAANRASSLTIVHSLSALGFPVALSANAGVFMALAAAPAHRMCPLAQALAGGGGAGGGSGRGYSARSVSDSMSRSGRRLEYSANILSKRFSMSMRSCRSAAGLSSSELGDSWPLATA</sequence>
<dbReference type="Proteomes" id="UP000799766">
    <property type="component" value="Unassembled WGS sequence"/>
</dbReference>
<name>A0A6A6NN62_9PEZI</name>
<feature type="compositionally biased region" description="Pro residues" evidence="1">
    <location>
        <begin position="1"/>
        <end position="13"/>
    </location>
</feature>
<feature type="compositionally biased region" description="Low complexity" evidence="1">
    <location>
        <begin position="14"/>
        <end position="31"/>
    </location>
</feature>
<feature type="region of interest" description="Disordered" evidence="1">
    <location>
        <begin position="1"/>
        <end position="31"/>
    </location>
</feature>
<dbReference type="EMBL" id="MU001699">
    <property type="protein sequence ID" value="KAF2453190.1"/>
    <property type="molecule type" value="Genomic_DNA"/>
</dbReference>
<organism evidence="2 3">
    <name type="scientific">Lineolata rhizophorae</name>
    <dbReference type="NCBI Taxonomy" id="578093"/>
    <lineage>
        <taxon>Eukaryota</taxon>
        <taxon>Fungi</taxon>
        <taxon>Dikarya</taxon>
        <taxon>Ascomycota</taxon>
        <taxon>Pezizomycotina</taxon>
        <taxon>Dothideomycetes</taxon>
        <taxon>Dothideomycetes incertae sedis</taxon>
        <taxon>Lineolatales</taxon>
        <taxon>Lineolataceae</taxon>
        <taxon>Lineolata</taxon>
    </lineage>
</organism>